<comment type="catalytic activity">
    <reaction evidence="3">
        <text>2 GTP = 3',3'-c-di-GMP + 2 diphosphate</text>
        <dbReference type="Rhea" id="RHEA:24898"/>
        <dbReference type="ChEBI" id="CHEBI:33019"/>
        <dbReference type="ChEBI" id="CHEBI:37565"/>
        <dbReference type="ChEBI" id="CHEBI:58805"/>
        <dbReference type="EC" id="2.7.7.65"/>
    </reaction>
</comment>
<feature type="domain" description="Response regulatory" evidence="6">
    <location>
        <begin position="12"/>
        <end position="128"/>
    </location>
</feature>
<evidence type="ECO:0000256" key="5">
    <source>
        <dbReference type="SAM" id="Coils"/>
    </source>
</evidence>
<dbReference type="InterPro" id="IPR029787">
    <property type="entry name" value="Nucleotide_cyclase"/>
</dbReference>
<evidence type="ECO:0000259" key="6">
    <source>
        <dbReference type="PROSITE" id="PS50110"/>
    </source>
</evidence>
<feature type="domain" description="GGDEF" evidence="7">
    <location>
        <begin position="206"/>
        <end position="343"/>
    </location>
</feature>
<dbReference type="Gene3D" id="3.40.50.2300">
    <property type="match status" value="1"/>
</dbReference>
<dbReference type="InterPro" id="IPR050469">
    <property type="entry name" value="Diguanylate_Cyclase"/>
</dbReference>
<dbReference type="PANTHER" id="PTHR45138">
    <property type="entry name" value="REGULATORY COMPONENTS OF SENSORY TRANSDUCTION SYSTEM"/>
    <property type="match status" value="1"/>
</dbReference>
<dbReference type="GO" id="GO:0052621">
    <property type="term" value="F:diguanylate cyclase activity"/>
    <property type="evidence" value="ECO:0007669"/>
    <property type="project" value="UniProtKB-EC"/>
</dbReference>
<comment type="caution">
    <text evidence="8">The sequence shown here is derived from an EMBL/GenBank/DDBJ whole genome shotgun (WGS) entry which is preliminary data.</text>
</comment>
<dbReference type="SMART" id="SM00448">
    <property type="entry name" value="REC"/>
    <property type="match status" value="1"/>
</dbReference>
<keyword evidence="5" id="KW-0175">Coiled coil</keyword>
<dbReference type="Pfam" id="PF00072">
    <property type="entry name" value="Response_reg"/>
    <property type="match status" value="1"/>
</dbReference>
<keyword evidence="9" id="KW-1185">Reference proteome</keyword>
<dbReference type="Pfam" id="PF00990">
    <property type="entry name" value="GGDEF"/>
    <property type="match status" value="1"/>
</dbReference>
<sequence>MAMTALKHREFTVLVVDDVASNIKFLHHFLSGEGFNVQVAQDGEDCLQTVDYAPPDLILLDIMLPGVDGFEVSKRLKSNPKTAQIPIIFMTALSDMNSKIRGFDAGASDYITKPLEPREVLARISVHLKLHRLQQELAKSNRQLQHQLETTKVLKNKLIERSEALEEANRELERLVHLDGLTQVANRRRLDRYLEKEWPHLAKEKGYLSAILCDIDYFKLYNDTHGHIEGDECLKQVAKTIEWVVHRPADLVARYGGEEFIVLLPHTDLQGVLHVAENIRQAIQALQVPHSSSKVAPYVTVSMGVHTVIPTSHTDAASLLRPADRALYAAKKQGRNRVVVYDTSLESLFSASS</sequence>
<dbReference type="SUPFAM" id="SSF52172">
    <property type="entry name" value="CheY-like"/>
    <property type="match status" value="1"/>
</dbReference>
<evidence type="ECO:0000256" key="3">
    <source>
        <dbReference type="ARBA" id="ARBA00034247"/>
    </source>
</evidence>
<dbReference type="Gene3D" id="3.30.70.270">
    <property type="match status" value="1"/>
</dbReference>
<keyword evidence="4" id="KW-0597">Phosphoprotein</keyword>
<name>A0A251X5Y9_9GAMM</name>
<dbReference type="PROSITE" id="PS50110">
    <property type="entry name" value="RESPONSE_REGULATORY"/>
    <property type="match status" value="1"/>
</dbReference>
<dbReference type="InterPro" id="IPR011006">
    <property type="entry name" value="CheY-like_superfamily"/>
</dbReference>
<reference evidence="8 9" key="1">
    <citation type="submission" date="2016-12" db="EMBL/GenBank/DDBJ databases">
        <title>Thioflexothrix psekupsii D3 genome sequencing and assembly.</title>
        <authorList>
            <person name="Fomenkov A."/>
            <person name="Vincze T."/>
            <person name="Grabovich M."/>
            <person name="Anton B.P."/>
            <person name="Dubinina G."/>
            <person name="Orlova M."/>
            <person name="Belousova E."/>
            <person name="Roberts R.J."/>
        </authorList>
    </citation>
    <scope>NUCLEOTIDE SEQUENCE [LARGE SCALE GENOMIC DNA]</scope>
    <source>
        <strain evidence="8">D3</strain>
    </source>
</reference>
<dbReference type="SMART" id="SM00267">
    <property type="entry name" value="GGDEF"/>
    <property type="match status" value="1"/>
</dbReference>
<dbReference type="GO" id="GO:0043709">
    <property type="term" value="P:cell adhesion involved in single-species biofilm formation"/>
    <property type="evidence" value="ECO:0007669"/>
    <property type="project" value="TreeGrafter"/>
</dbReference>
<dbReference type="InterPro" id="IPR001789">
    <property type="entry name" value="Sig_transdc_resp-reg_receiver"/>
</dbReference>
<dbReference type="FunFam" id="3.30.70.270:FF:000001">
    <property type="entry name" value="Diguanylate cyclase domain protein"/>
    <property type="match status" value="1"/>
</dbReference>
<dbReference type="PROSITE" id="PS50887">
    <property type="entry name" value="GGDEF"/>
    <property type="match status" value="1"/>
</dbReference>
<dbReference type="GO" id="GO:1902201">
    <property type="term" value="P:negative regulation of bacterial-type flagellum-dependent cell motility"/>
    <property type="evidence" value="ECO:0007669"/>
    <property type="project" value="TreeGrafter"/>
</dbReference>
<dbReference type="CDD" id="cd19920">
    <property type="entry name" value="REC_PA4781-like"/>
    <property type="match status" value="1"/>
</dbReference>
<feature type="modified residue" description="4-aspartylphosphate" evidence="4">
    <location>
        <position position="61"/>
    </location>
</feature>
<dbReference type="SUPFAM" id="SSF55073">
    <property type="entry name" value="Nucleotide cyclase"/>
    <property type="match status" value="1"/>
</dbReference>
<evidence type="ECO:0000256" key="4">
    <source>
        <dbReference type="PROSITE-ProRule" id="PRU00169"/>
    </source>
</evidence>
<dbReference type="EMBL" id="MSLT01000023">
    <property type="protein sequence ID" value="OUD12518.1"/>
    <property type="molecule type" value="Genomic_DNA"/>
</dbReference>
<dbReference type="GO" id="GO:0005886">
    <property type="term" value="C:plasma membrane"/>
    <property type="evidence" value="ECO:0007669"/>
    <property type="project" value="TreeGrafter"/>
</dbReference>
<evidence type="ECO:0000259" key="7">
    <source>
        <dbReference type="PROSITE" id="PS50887"/>
    </source>
</evidence>
<dbReference type="Proteomes" id="UP000194798">
    <property type="component" value="Unassembled WGS sequence"/>
</dbReference>
<feature type="coiled-coil region" evidence="5">
    <location>
        <begin position="130"/>
        <end position="175"/>
    </location>
</feature>
<accession>A0A251X5Y9</accession>
<organism evidence="8 9">
    <name type="scientific">Thioflexithrix psekupsensis</name>
    <dbReference type="NCBI Taxonomy" id="1570016"/>
    <lineage>
        <taxon>Bacteria</taxon>
        <taxon>Pseudomonadati</taxon>
        <taxon>Pseudomonadota</taxon>
        <taxon>Gammaproteobacteria</taxon>
        <taxon>Thiotrichales</taxon>
        <taxon>Thioflexithrix</taxon>
    </lineage>
</organism>
<evidence type="ECO:0000313" key="9">
    <source>
        <dbReference type="Proteomes" id="UP000194798"/>
    </source>
</evidence>
<gene>
    <name evidence="8" type="ORF">TPSD3_15620</name>
</gene>
<dbReference type="InterPro" id="IPR043128">
    <property type="entry name" value="Rev_trsase/Diguanyl_cyclase"/>
</dbReference>
<dbReference type="NCBIfam" id="TIGR00254">
    <property type="entry name" value="GGDEF"/>
    <property type="match status" value="1"/>
</dbReference>
<evidence type="ECO:0000256" key="1">
    <source>
        <dbReference type="ARBA" id="ARBA00001946"/>
    </source>
</evidence>
<proteinExistence type="predicted"/>
<comment type="cofactor">
    <cofactor evidence="1">
        <name>Mg(2+)</name>
        <dbReference type="ChEBI" id="CHEBI:18420"/>
    </cofactor>
</comment>
<dbReference type="GO" id="GO:0000160">
    <property type="term" value="P:phosphorelay signal transduction system"/>
    <property type="evidence" value="ECO:0007669"/>
    <property type="project" value="InterPro"/>
</dbReference>
<dbReference type="InterPro" id="IPR000160">
    <property type="entry name" value="GGDEF_dom"/>
</dbReference>
<dbReference type="CDD" id="cd01949">
    <property type="entry name" value="GGDEF"/>
    <property type="match status" value="1"/>
</dbReference>
<evidence type="ECO:0000256" key="2">
    <source>
        <dbReference type="ARBA" id="ARBA00012528"/>
    </source>
</evidence>
<protein>
    <recommendedName>
        <fullName evidence="2">diguanylate cyclase</fullName>
        <ecNumber evidence="2">2.7.7.65</ecNumber>
    </recommendedName>
</protein>
<dbReference type="EC" id="2.7.7.65" evidence="2"/>
<evidence type="ECO:0000313" key="8">
    <source>
        <dbReference type="EMBL" id="OUD12518.1"/>
    </source>
</evidence>
<dbReference type="PANTHER" id="PTHR45138:SF9">
    <property type="entry name" value="DIGUANYLATE CYCLASE DGCM-RELATED"/>
    <property type="match status" value="1"/>
</dbReference>
<dbReference type="AlphaFoldDB" id="A0A251X5Y9"/>